<feature type="coiled-coil region" evidence="1">
    <location>
        <begin position="84"/>
        <end position="111"/>
    </location>
</feature>
<sequence length="141" mass="16200">MKTRSKIEDEYWGALERLKIGKTKVVDTKSTRFRITKDAVGREAGRGKGYVRYERYPLLCEAIADAEVARKKNGPVTPSSNAKIEQQKALKQKAISDYNQLKQAYDMLMTEYLNVVRRNFELETGLAEVKNVKIIRMPSVR</sequence>
<accession>A0A0J1HH65</accession>
<dbReference type="PATRIC" id="fig|320778.3.peg.735"/>
<dbReference type="EMBL" id="LDOU01000004">
    <property type="protein sequence ID" value="KLV10959.1"/>
    <property type="molecule type" value="Genomic_DNA"/>
</dbReference>
<evidence type="ECO:0000256" key="1">
    <source>
        <dbReference type="SAM" id="Coils"/>
    </source>
</evidence>
<name>A0A0J1HH65_9GAMM</name>
<organism evidence="2 3">
    <name type="scientific">Photobacterium ganghwense</name>
    <dbReference type="NCBI Taxonomy" id="320778"/>
    <lineage>
        <taxon>Bacteria</taxon>
        <taxon>Pseudomonadati</taxon>
        <taxon>Pseudomonadota</taxon>
        <taxon>Gammaproteobacteria</taxon>
        <taxon>Vibrionales</taxon>
        <taxon>Vibrionaceae</taxon>
        <taxon>Photobacterium</taxon>
    </lineage>
</organism>
<dbReference type="RefSeq" id="WP_047883796.1">
    <property type="nucleotide sequence ID" value="NZ_LDOU01000004.1"/>
</dbReference>
<protein>
    <submittedName>
        <fullName evidence="2">Uncharacterized protein</fullName>
    </submittedName>
</protein>
<gene>
    <name evidence="2" type="ORF">ABT57_03405</name>
</gene>
<evidence type="ECO:0000313" key="2">
    <source>
        <dbReference type="EMBL" id="KLV10959.1"/>
    </source>
</evidence>
<proteinExistence type="predicted"/>
<evidence type="ECO:0000313" key="3">
    <source>
        <dbReference type="Proteomes" id="UP000035909"/>
    </source>
</evidence>
<dbReference type="OrthoDB" id="7067657at2"/>
<reference evidence="2 3" key="1">
    <citation type="submission" date="2015-05" db="EMBL/GenBank/DDBJ databases">
        <title>Photobacterium galathea sp. nov.</title>
        <authorList>
            <person name="Machado H."/>
            <person name="Gram L."/>
        </authorList>
    </citation>
    <scope>NUCLEOTIDE SEQUENCE [LARGE SCALE GENOMIC DNA]</scope>
    <source>
        <strain evidence="2 3">DSM 22954</strain>
    </source>
</reference>
<dbReference type="STRING" id="320778.ABT57_03405"/>
<dbReference type="Proteomes" id="UP000035909">
    <property type="component" value="Unassembled WGS sequence"/>
</dbReference>
<keyword evidence="1" id="KW-0175">Coiled coil</keyword>
<keyword evidence="3" id="KW-1185">Reference proteome</keyword>
<dbReference type="AlphaFoldDB" id="A0A0J1HH65"/>
<comment type="caution">
    <text evidence="2">The sequence shown here is derived from an EMBL/GenBank/DDBJ whole genome shotgun (WGS) entry which is preliminary data.</text>
</comment>